<dbReference type="Proteomes" id="UP000622317">
    <property type="component" value="Unassembled WGS sequence"/>
</dbReference>
<name>A0A927IK53_9BACT</name>
<sequence length="74" mass="8618">MTSLIRLAVDEDHELSKIRIVQDEEFGIRYIVSDEESDANQTVCSKCLEERIMDSRDDSLIEKWNESKGWGLKI</sequence>
<keyword evidence="2" id="KW-1185">Reference proteome</keyword>
<reference evidence="1" key="1">
    <citation type="submission" date="2020-09" db="EMBL/GenBank/DDBJ databases">
        <title>Pelagicoccus enzymogenes sp. nov. with an EPS production, isolated from marine sediment.</title>
        <authorList>
            <person name="Feng X."/>
        </authorList>
    </citation>
    <scope>NUCLEOTIDE SEQUENCE</scope>
    <source>
        <strain evidence="1">NFK12</strain>
    </source>
</reference>
<evidence type="ECO:0000313" key="2">
    <source>
        <dbReference type="Proteomes" id="UP000622317"/>
    </source>
</evidence>
<proteinExistence type="predicted"/>
<organism evidence="1 2">
    <name type="scientific">Pelagicoccus enzymogenes</name>
    <dbReference type="NCBI Taxonomy" id="2773457"/>
    <lineage>
        <taxon>Bacteria</taxon>
        <taxon>Pseudomonadati</taxon>
        <taxon>Verrucomicrobiota</taxon>
        <taxon>Opitutia</taxon>
        <taxon>Puniceicoccales</taxon>
        <taxon>Pelagicoccaceae</taxon>
        <taxon>Pelagicoccus</taxon>
    </lineage>
</organism>
<dbReference type="RefSeq" id="WP_191619328.1">
    <property type="nucleotide sequence ID" value="NZ_JACYFG010000056.1"/>
</dbReference>
<accession>A0A927IK53</accession>
<protein>
    <submittedName>
        <fullName evidence="1">Uncharacterized protein</fullName>
    </submittedName>
</protein>
<comment type="caution">
    <text evidence="1">The sequence shown here is derived from an EMBL/GenBank/DDBJ whole genome shotgun (WGS) entry which is preliminary data.</text>
</comment>
<evidence type="ECO:0000313" key="1">
    <source>
        <dbReference type="EMBL" id="MBD5782250.1"/>
    </source>
</evidence>
<dbReference type="EMBL" id="JACYFG010000056">
    <property type="protein sequence ID" value="MBD5782250.1"/>
    <property type="molecule type" value="Genomic_DNA"/>
</dbReference>
<gene>
    <name evidence="1" type="ORF">IEN85_22315</name>
</gene>
<dbReference type="AlphaFoldDB" id="A0A927IK53"/>